<evidence type="ECO:0000313" key="2">
    <source>
        <dbReference type="Proteomes" id="UP000642829"/>
    </source>
</evidence>
<proteinExistence type="predicted"/>
<evidence type="ECO:0000313" key="1">
    <source>
        <dbReference type="EMBL" id="GHC10799.1"/>
    </source>
</evidence>
<dbReference type="AlphaFoldDB" id="A0A8J3DER9"/>
<protein>
    <submittedName>
        <fullName evidence="1">Uncharacterized protein</fullName>
    </submittedName>
</protein>
<name>A0A8J3DER9_9BACT</name>
<reference evidence="1" key="1">
    <citation type="journal article" date="2014" name="Int. J. Syst. Evol. Microbiol.">
        <title>Complete genome sequence of Corynebacterium casei LMG S-19264T (=DSM 44701T), isolated from a smear-ripened cheese.</title>
        <authorList>
            <consortium name="US DOE Joint Genome Institute (JGI-PGF)"/>
            <person name="Walter F."/>
            <person name="Albersmeier A."/>
            <person name="Kalinowski J."/>
            <person name="Ruckert C."/>
        </authorList>
    </citation>
    <scope>NUCLEOTIDE SEQUENCE</scope>
    <source>
        <strain evidence="1">KCTC 12870</strain>
    </source>
</reference>
<gene>
    <name evidence="1" type="ORF">GCM10007047_30170</name>
</gene>
<dbReference type="Proteomes" id="UP000642829">
    <property type="component" value="Unassembled WGS sequence"/>
</dbReference>
<organism evidence="1 2">
    <name type="scientific">Cerasicoccus arenae</name>
    <dbReference type="NCBI Taxonomy" id="424488"/>
    <lineage>
        <taxon>Bacteria</taxon>
        <taxon>Pseudomonadati</taxon>
        <taxon>Verrucomicrobiota</taxon>
        <taxon>Opitutia</taxon>
        <taxon>Puniceicoccales</taxon>
        <taxon>Cerasicoccaceae</taxon>
        <taxon>Cerasicoccus</taxon>
    </lineage>
</organism>
<comment type="caution">
    <text evidence="1">The sequence shown here is derived from an EMBL/GenBank/DDBJ whole genome shotgun (WGS) entry which is preliminary data.</text>
</comment>
<accession>A0A8J3DER9</accession>
<dbReference type="EMBL" id="BMXG01000024">
    <property type="protein sequence ID" value="GHC10799.1"/>
    <property type="molecule type" value="Genomic_DNA"/>
</dbReference>
<keyword evidence="2" id="KW-1185">Reference proteome</keyword>
<sequence>MSTGLIHAQATVVDSTWIGGSANWNVPANWSPGNIPNNSTDSYQVIIDGNDGADSVVSLNTNAVIDNLSVTTGDTLNILNSRSLSLTTLTPSTALTNNGTINLNSSGSATRLIFGGDAAISGTGQIQLSNNAANQITTTGVLNHGSGHTIRGAGTLLNNLGGMINHGTIVADSSTTLSIAPDSRGFVNQGSLQATGSGSLTFAAGIFTNTGHTIHVGSSSQLILSAGTQLVGGTIETIEGGFTTFAATGAVLEDITLNGTIIQDTAIDTTIRNSITNNGTISLQSLGSSTDLFFTGTNPAILGSGEINLNSSSANRISGAGLVITHGADHTIRGSGAVLLNQGGMINLGTIIANQSSAMIIDPDANGFVNQGTIQATGSGGLTFGPGVFTNTDHTIEIGDGSRLYLSDHSEIIGGAINTTGTGYVRMSDDDAVLEDVTFSGILNVNNSINLQIRDGITNNGVINLQSSNTDTSLQLTGTTHMLNGTGEIVLGNNVNNRVFMNGGVITNGVSHTIRGAGNLLSNSGGMVNKGTIIGDQTNALVIDPDANEFENQGELRATGSGGITLASGIFTNSAGGIISGTSFFNASAATFTNAGVISPGTSPGNLEFQGDIDFTDSASLLIEIAGTIAGSEYDVLTVTGSGLVSLDGNLDIVLLGYTPDVDDEFTIMTTTGEITGTFDNVSSGVVFFSGGQFDVTFNSNHILLSNYSAVPEPHQWALLTSLAALAITGIRHQKIHR</sequence>
<reference evidence="1" key="2">
    <citation type="submission" date="2020-09" db="EMBL/GenBank/DDBJ databases">
        <authorList>
            <person name="Sun Q."/>
            <person name="Kim S."/>
        </authorList>
    </citation>
    <scope>NUCLEOTIDE SEQUENCE</scope>
    <source>
        <strain evidence="1">KCTC 12870</strain>
    </source>
</reference>